<keyword evidence="1" id="KW-0004">4Fe-4S</keyword>
<dbReference type="SMART" id="SM00987">
    <property type="entry name" value="UreE_C"/>
    <property type="match status" value="1"/>
</dbReference>
<dbReference type="GO" id="GO:0051539">
    <property type="term" value="F:4 iron, 4 sulfur cluster binding"/>
    <property type="evidence" value="ECO:0007669"/>
    <property type="project" value="UniProtKB-KW"/>
</dbReference>
<evidence type="ECO:0000256" key="4">
    <source>
        <dbReference type="ARBA" id="ARBA00022801"/>
    </source>
</evidence>
<dbReference type="CDD" id="cd10030">
    <property type="entry name" value="UDG-F4_TTUDGA_SPO1dp_like"/>
    <property type="match status" value="1"/>
</dbReference>
<keyword evidence="3" id="KW-0227">DNA damage</keyword>
<evidence type="ECO:0000256" key="5">
    <source>
        <dbReference type="ARBA" id="ARBA00023004"/>
    </source>
</evidence>
<feature type="domain" description="Uracil-DNA glycosylase-like" evidence="8">
    <location>
        <begin position="35"/>
        <end position="182"/>
    </location>
</feature>
<dbReference type="SUPFAM" id="SSF52141">
    <property type="entry name" value="Uracil-DNA glycosylase-like"/>
    <property type="match status" value="1"/>
</dbReference>
<dbReference type="OrthoDB" id="5290748at2"/>
<evidence type="ECO:0000313" key="10">
    <source>
        <dbReference type="Proteomes" id="UP000254519"/>
    </source>
</evidence>
<evidence type="ECO:0000256" key="2">
    <source>
        <dbReference type="ARBA" id="ARBA00022723"/>
    </source>
</evidence>
<reference evidence="9 10" key="1">
    <citation type="submission" date="2018-06" db="EMBL/GenBank/DDBJ databases">
        <authorList>
            <consortium name="Pathogen Informatics"/>
            <person name="Doyle S."/>
        </authorList>
    </citation>
    <scope>NUCLEOTIDE SEQUENCE [LARGE SCALE GENOMIC DNA]</scope>
    <source>
        <strain evidence="10">ATCC 11859 / DSM 33 / NCIB 8841 / NCTC 4822</strain>
    </source>
</reference>
<keyword evidence="7" id="KW-0234">DNA repair</keyword>
<proteinExistence type="predicted"/>
<evidence type="ECO:0000313" key="9">
    <source>
        <dbReference type="EMBL" id="SUI98916.1"/>
    </source>
</evidence>
<keyword evidence="6" id="KW-0411">Iron-sulfur</keyword>
<sequence>MNSFCPIAWPEDPTPESVKNCEECGLYKQGTRMIWGEGNPNAPIMILLDNPGARENREGQPFVCGTRDTLQRAIHEVGLHQDDVYATYILKRRPIRAYDKEKTRQICMQTHLDGQLQKQNPSYVLCLGNVAVQHFFQNPDVDVKSLRGRFHHVNGFQTTVAYHPLAVRRRPNLYQLFVEDLQLIASHITRLK</sequence>
<dbReference type="Pfam" id="PF03167">
    <property type="entry name" value="UDG"/>
    <property type="match status" value="1"/>
</dbReference>
<accession>A0A380BC45</accession>
<dbReference type="InterPro" id="IPR005122">
    <property type="entry name" value="Uracil-DNA_glycosylase-like"/>
</dbReference>
<name>A0A380BC45_SPOPA</name>
<dbReference type="PANTHER" id="PTHR33693">
    <property type="entry name" value="TYPE-5 URACIL-DNA GLYCOSYLASE"/>
    <property type="match status" value="1"/>
</dbReference>
<evidence type="ECO:0000256" key="1">
    <source>
        <dbReference type="ARBA" id="ARBA00022485"/>
    </source>
</evidence>
<gene>
    <name evidence="9" type="ORF">NCTC4822_00343</name>
</gene>
<keyword evidence="2" id="KW-0479">Metal-binding</keyword>
<keyword evidence="4" id="KW-0378">Hydrolase</keyword>
<evidence type="ECO:0000256" key="6">
    <source>
        <dbReference type="ARBA" id="ARBA00023014"/>
    </source>
</evidence>
<protein>
    <submittedName>
        <fullName evidence="9">Uracil-DNA glycosylase, family 4</fullName>
    </submittedName>
</protein>
<dbReference type="PANTHER" id="PTHR33693:SF1">
    <property type="entry name" value="TYPE-4 URACIL-DNA GLYCOSYLASE"/>
    <property type="match status" value="1"/>
</dbReference>
<dbReference type="RefSeq" id="WP_115359851.1">
    <property type="nucleotide sequence ID" value="NZ_CP038012.1"/>
</dbReference>
<dbReference type="SMART" id="SM00986">
    <property type="entry name" value="UDG"/>
    <property type="match status" value="1"/>
</dbReference>
<dbReference type="AlphaFoldDB" id="A0A380BC45"/>
<dbReference type="GO" id="GO:0046872">
    <property type="term" value="F:metal ion binding"/>
    <property type="evidence" value="ECO:0007669"/>
    <property type="project" value="UniProtKB-KW"/>
</dbReference>
<dbReference type="Gene3D" id="3.40.470.10">
    <property type="entry name" value="Uracil-DNA glycosylase-like domain"/>
    <property type="match status" value="1"/>
</dbReference>
<dbReference type="GO" id="GO:0097506">
    <property type="term" value="F:deaminated base DNA N-glycosylase activity"/>
    <property type="evidence" value="ECO:0007669"/>
    <property type="project" value="UniProtKB-ARBA"/>
</dbReference>
<dbReference type="InterPro" id="IPR051536">
    <property type="entry name" value="UDG_Type-4/5"/>
</dbReference>
<evidence type="ECO:0000256" key="7">
    <source>
        <dbReference type="ARBA" id="ARBA00023204"/>
    </source>
</evidence>
<evidence type="ECO:0000256" key="3">
    <source>
        <dbReference type="ARBA" id="ARBA00022763"/>
    </source>
</evidence>
<dbReference type="GO" id="GO:0006281">
    <property type="term" value="P:DNA repair"/>
    <property type="evidence" value="ECO:0007669"/>
    <property type="project" value="UniProtKB-KW"/>
</dbReference>
<keyword evidence="10" id="KW-1185">Reference proteome</keyword>
<dbReference type="EMBL" id="UGYZ01000002">
    <property type="protein sequence ID" value="SUI98916.1"/>
    <property type="molecule type" value="Genomic_DNA"/>
</dbReference>
<dbReference type="Proteomes" id="UP000254519">
    <property type="component" value="Unassembled WGS sequence"/>
</dbReference>
<organism evidence="9 10">
    <name type="scientific">Sporosarcina pasteurii</name>
    <name type="common">Bacillus pasteurii</name>
    <dbReference type="NCBI Taxonomy" id="1474"/>
    <lineage>
        <taxon>Bacteria</taxon>
        <taxon>Bacillati</taxon>
        <taxon>Bacillota</taxon>
        <taxon>Bacilli</taxon>
        <taxon>Bacillales</taxon>
        <taxon>Caryophanaceae</taxon>
        <taxon>Sporosarcina</taxon>
    </lineage>
</organism>
<keyword evidence="5" id="KW-0408">Iron</keyword>
<dbReference type="InterPro" id="IPR036895">
    <property type="entry name" value="Uracil-DNA_glycosylase-like_sf"/>
</dbReference>
<evidence type="ECO:0000259" key="8">
    <source>
        <dbReference type="SMART" id="SM00986"/>
    </source>
</evidence>